<dbReference type="Proteomes" id="UP000016935">
    <property type="component" value="Unassembled WGS sequence"/>
</dbReference>
<keyword evidence="2" id="KW-1185">Reference proteome</keyword>
<reference evidence="1 2" key="1">
    <citation type="journal article" date="2012" name="PLoS Pathog.">
        <title>Diverse lifestyles and strategies of plant pathogenesis encoded in the genomes of eighteen Dothideomycetes fungi.</title>
        <authorList>
            <person name="Ohm R.A."/>
            <person name="Feau N."/>
            <person name="Henrissat B."/>
            <person name="Schoch C.L."/>
            <person name="Horwitz B.A."/>
            <person name="Barry K.W."/>
            <person name="Condon B.J."/>
            <person name="Copeland A.C."/>
            <person name="Dhillon B."/>
            <person name="Glaser F."/>
            <person name="Hesse C.N."/>
            <person name="Kosti I."/>
            <person name="LaButti K."/>
            <person name="Lindquist E.A."/>
            <person name="Lucas S."/>
            <person name="Salamov A.A."/>
            <person name="Bradshaw R.E."/>
            <person name="Ciuffetti L."/>
            <person name="Hamelin R.C."/>
            <person name="Kema G.H.J."/>
            <person name="Lawrence C."/>
            <person name="Scott J.A."/>
            <person name="Spatafora J.W."/>
            <person name="Turgeon B.G."/>
            <person name="de Wit P.J.G.M."/>
            <person name="Zhong S."/>
            <person name="Goodwin S.B."/>
            <person name="Grigoriev I.V."/>
        </authorList>
    </citation>
    <scope>NUCLEOTIDE SEQUENCE [LARGE SCALE GENOMIC DNA]</scope>
    <source>
        <strain evidence="2">28A</strain>
    </source>
</reference>
<organism evidence="1 2">
    <name type="scientific">Exserohilum turcicum (strain 28A)</name>
    <name type="common">Northern leaf blight fungus</name>
    <name type="synonym">Setosphaeria turcica</name>
    <dbReference type="NCBI Taxonomy" id="671987"/>
    <lineage>
        <taxon>Eukaryota</taxon>
        <taxon>Fungi</taxon>
        <taxon>Dikarya</taxon>
        <taxon>Ascomycota</taxon>
        <taxon>Pezizomycotina</taxon>
        <taxon>Dothideomycetes</taxon>
        <taxon>Pleosporomycetidae</taxon>
        <taxon>Pleosporales</taxon>
        <taxon>Pleosporineae</taxon>
        <taxon>Pleosporaceae</taxon>
        <taxon>Exserohilum</taxon>
    </lineage>
</organism>
<dbReference type="GeneID" id="19404411"/>
<dbReference type="AlphaFoldDB" id="R0IUB1"/>
<gene>
    <name evidence="1" type="ORF">SETTUDRAFT_38879</name>
</gene>
<dbReference type="EMBL" id="KB908548">
    <property type="protein sequence ID" value="EOA88206.1"/>
    <property type="molecule type" value="Genomic_DNA"/>
</dbReference>
<name>R0IUB1_EXST2</name>
<sequence>MATTSPGDPPPETTMSSEVICELFSPEAAKAALEKSLDQTPRPRKARMEQVDHALVILSSKFPDIAASFERAKSDHITLTAYVTEHLDAIEAFLQGREMEEDTRKTLCANLSSVHGALKNTAKWRNDVEKQQLPRVERRAIAVFLLFCQELKEEWEDRWCLLRDRLGDDALAKEEDAHATHQCGGGSDFLCAHHRFEYQVKEIEQRLRKLTRRALHKQFEKLLSALLRYEQACKALLPELEAFDRLVSIFQDMGDKPLTPETVQMITSPLEDVKLEHKAAMRVYKQQKRLTELKVSNDRQKSDLEELSCLYALITSSYKYDLEEFRTTYSRFFHAECNCPHALPESNEDCGQSRWPKYPSLMWIGEAIDQLVPLKSASKAEIYLQFYSAARDFDLGLREFHKFRDHNKNNLYTDIDERNEDGTLQHAKIWSAMVNFESFLLNSLNGYQRLHDIYQELKDKIAVSSQLSMPSSATVKTSKAVVFRCFTYLAVMRDHFSNLLYVGLLQSRKDPEYMKNEIDWTFFDHDTRALWHTCRDSIYKRHSKLAKVLFGSMEGSESKENCADSEEHIQRCLEGQVLMRETMSQGSECYMMNCDRLETRMDILKSYSNAYLGNDIAQALNEYLDKHTKDVVAVTRHFGAMIEVTQCEEPI</sequence>
<dbReference type="RefSeq" id="XP_008024102.1">
    <property type="nucleotide sequence ID" value="XM_008025911.1"/>
</dbReference>
<evidence type="ECO:0000313" key="1">
    <source>
        <dbReference type="EMBL" id="EOA88206.1"/>
    </source>
</evidence>
<reference evidence="1 2" key="2">
    <citation type="journal article" date="2013" name="PLoS Genet.">
        <title>Comparative genome structure, secondary metabolite, and effector coding capacity across Cochliobolus pathogens.</title>
        <authorList>
            <person name="Condon B.J."/>
            <person name="Leng Y."/>
            <person name="Wu D."/>
            <person name="Bushley K.E."/>
            <person name="Ohm R.A."/>
            <person name="Otillar R."/>
            <person name="Martin J."/>
            <person name="Schackwitz W."/>
            <person name="Grimwood J."/>
            <person name="MohdZainudin N."/>
            <person name="Xue C."/>
            <person name="Wang R."/>
            <person name="Manning V.A."/>
            <person name="Dhillon B."/>
            <person name="Tu Z.J."/>
            <person name="Steffenson B.J."/>
            <person name="Salamov A."/>
            <person name="Sun H."/>
            <person name="Lowry S."/>
            <person name="LaButti K."/>
            <person name="Han J."/>
            <person name="Copeland A."/>
            <person name="Lindquist E."/>
            <person name="Barry K."/>
            <person name="Schmutz J."/>
            <person name="Baker S.E."/>
            <person name="Ciuffetti L.M."/>
            <person name="Grigoriev I.V."/>
            <person name="Zhong S."/>
            <person name="Turgeon B.G."/>
        </authorList>
    </citation>
    <scope>NUCLEOTIDE SEQUENCE [LARGE SCALE GENOMIC DNA]</scope>
    <source>
        <strain evidence="2">28A</strain>
    </source>
</reference>
<dbReference type="HOGENOM" id="CLU_421014_0_0_1"/>
<evidence type="ECO:0000313" key="2">
    <source>
        <dbReference type="Proteomes" id="UP000016935"/>
    </source>
</evidence>
<accession>R0IUB1</accession>
<proteinExistence type="predicted"/>
<protein>
    <submittedName>
        <fullName evidence="1">Uncharacterized protein</fullName>
    </submittedName>
</protein>